<keyword evidence="1" id="KW-1015">Disulfide bond</keyword>
<dbReference type="Pfam" id="PF00089">
    <property type="entry name" value="Trypsin"/>
    <property type="match status" value="1"/>
</dbReference>
<proteinExistence type="predicted"/>
<dbReference type="SMART" id="SM00020">
    <property type="entry name" value="Tryp_SPc"/>
    <property type="match status" value="1"/>
</dbReference>
<dbReference type="GO" id="GO:0006508">
    <property type="term" value="P:proteolysis"/>
    <property type="evidence" value="ECO:0007669"/>
    <property type="project" value="InterPro"/>
</dbReference>
<reference evidence="4" key="1">
    <citation type="submission" date="2020-12" db="EMBL/GenBank/DDBJ databases">
        <title>Metabolic potential, ecology and presence of endohyphal bacteria is reflected in genomic diversity of Mucoromycotina.</title>
        <authorList>
            <person name="Muszewska A."/>
            <person name="Okrasinska A."/>
            <person name="Steczkiewicz K."/>
            <person name="Drgas O."/>
            <person name="Orlowska M."/>
            <person name="Perlinska-Lenart U."/>
            <person name="Aleksandrzak-Piekarczyk T."/>
            <person name="Szatraj K."/>
            <person name="Zielenkiewicz U."/>
            <person name="Pilsyk S."/>
            <person name="Malc E."/>
            <person name="Mieczkowski P."/>
            <person name="Kruszewska J.S."/>
            <person name="Biernat P."/>
            <person name="Pawlowska J."/>
        </authorList>
    </citation>
    <scope>NUCLEOTIDE SEQUENCE</scope>
    <source>
        <strain evidence="4">WA0000017839</strain>
    </source>
</reference>
<dbReference type="GO" id="GO:0004252">
    <property type="term" value="F:serine-type endopeptidase activity"/>
    <property type="evidence" value="ECO:0007669"/>
    <property type="project" value="InterPro"/>
</dbReference>
<dbReference type="InterPro" id="IPR018114">
    <property type="entry name" value="TRYPSIN_HIS"/>
</dbReference>
<evidence type="ECO:0000259" key="3">
    <source>
        <dbReference type="PROSITE" id="PS50240"/>
    </source>
</evidence>
<keyword evidence="5" id="KW-1185">Reference proteome</keyword>
<dbReference type="PRINTS" id="PR00722">
    <property type="entry name" value="CHYMOTRYPSIN"/>
</dbReference>
<name>A0A8H7V542_9FUNG</name>
<dbReference type="InterPro" id="IPR009003">
    <property type="entry name" value="Peptidase_S1_PA"/>
</dbReference>
<dbReference type="PROSITE" id="PS00134">
    <property type="entry name" value="TRYPSIN_HIS"/>
    <property type="match status" value="1"/>
</dbReference>
<accession>A0A8H7V542</accession>
<dbReference type="PROSITE" id="PS50240">
    <property type="entry name" value="TRYPSIN_DOM"/>
    <property type="match status" value="1"/>
</dbReference>
<keyword evidence="2" id="KW-0732">Signal</keyword>
<dbReference type="Proteomes" id="UP000603453">
    <property type="component" value="Unassembled WGS sequence"/>
</dbReference>
<gene>
    <name evidence="4" type="ORF">INT47_004265</name>
</gene>
<organism evidence="4 5">
    <name type="scientific">Mucor saturninus</name>
    <dbReference type="NCBI Taxonomy" id="64648"/>
    <lineage>
        <taxon>Eukaryota</taxon>
        <taxon>Fungi</taxon>
        <taxon>Fungi incertae sedis</taxon>
        <taxon>Mucoromycota</taxon>
        <taxon>Mucoromycotina</taxon>
        <taxon>Mucoromycetes</taxon>
        <taxon>Mucorales</taxon>
        <taxon>Mucorineae</taxon>
        <taxon>Mucoraceae</taxon>
        <taxon>Mucor</taxon>
    </lineage>
</organism>
<feature type="domain" description="Peptidase S1" evidence="3">
    <location>
        <begin position="18"/>
        <end position="273"/>
    </location>
</feature>
<dbReference type="PANTHER" id="PTHR24250:SF50">
    <property type="entry name" value="PEPTIDASE S1 DOMAIN-CONTAINING PROTEIN"/>
    <property type="match status" value="1"/>
</dbReference>
<evidence type="ECO:0000256" key="2">
    <source>
        <dbReference type="SAM" id="SignalP"/>
    </source>
</evidence>
<dbReference type="AlphaFoldDB" id="A0A8H7V542"/>
<dbReference type="PANTHER" id="PTHR24250">
    <property type="entry name" value="CHYMOTRYPSIN-RELATED"/>
    <property type="match status" value="1"/>
</dbReference>
<evidence type="ECO:0000313" key="4">
    <source>
        <dbReference type="EMBL" id="KAG2207515.1"/>
    </source>
</evidence>
<feature type="chain" id="PRO_5034833969" description="Peptidase S1 domain-containing protein" evidence="2">
    <location>
        <begin position="18"/>
        <end position="324"/>
    </location>
</feature>
<dbReference type="Gene3D" id="2.40.10.10">
    <property type="entry name" value="Trypsin-like serine proteases"/>
    <property type="match status" value="1"/>
</dbReference>
<dbReference type="OrthoDB" id="6380398at2759"/>
<protein>
    <recommendedName>
        <fullName evidence="3">Peptidase S1 domain-containing protein</fullName>
    </recommendedName>
</protein>
<sequence>MYKRLLLFLSFPYLICAITGGNTVQSSTQYPFAVTFTNPTLCGGSIISLDPPWVLTAAHCVPKDDTNSKEIVSFGSHEFDSFTSNGIKKVIQHPLYISADVQSKTGVFKVDELNSVPYDIALVELKDPFMPSAYVNRIRLLVENEDVHLEGILETTGMGYTGLGETHAKLLQYAQCNSSNVIALTDDNFNNSVTLATSTAGLCHGDSGSPLIYKPDATSPEYYLKGILNRIQNAFDPEPENKSCPVHTDRTSTFVNIFVRPSKHIDWIMGVTGLSWEELTDTATNSQNRNTLSKSSVSSSAQGTYFNNGIISIFFLPLSILLIM</sequence>
<dbReference type="InterPro" id="IPR001314">
    <property type="entry name" value="Peptidase_S1A"/>
</dbReference>
<dbReference type="InterPro" id="IPR001254">
    <property type="entry name" value="Trypsin_dom"/>
</dbReference>
<feature type="signal peptide" evidence="2">
    <location>
        <begin position="1"/>
        <end position="17"/>
    </location>
</feature>
<dbReference type="InterPro" id="IPR043504">
    <property type="entry name" value="Peptidase_S1_PA_chymotrypsin"/>
</dbReference>
<evidence type="ECO:0000313" key="5">
    <source>
        <dbReference type="Proteomes" id="UP000603453"/>
    </source>
</evidence>
<evidence type="ECO:0000256" key="1">
    <source>
        <dbReference type="ARBA" id="ARBA00023157"/>
    </source>
</evidence>
<dbReference type="EMBL" id="JAEPRD010000024">
    <property type="protein sequence ID" value="KAG2207515.1"/>
    <property type="molecule type" value="Genomic_DNA"/>
</dbReference>
<comment type="caution">
    <text evidence="4">The sequence shown here is derived from an EMBL/GenBank/DDBJ whole genome shotgun (WGS) entry which is preliminary data.</text>
</comment>
<dbReference type="SUPFAM" id="SSF50494">
    <property type="entry name" value="Trypsin-like serine proteases"/>
    <property type="match status" value="1"/>
</dbReference>